<keyword evidence="4" id="KW-1185">Reference proteome</keyword>
<proteinExistence type="predicted"/>
<dbReference type="OrthoDB" id="7889077at2"/>
<name>A0A2M9CNH2_9MICO</name>
<keyword evidence="3" id="KW-0418">Kinase</keyword>
<sequence>MRTLLLNGTVGAGKTTAMDALGHELRRRGVRHTLVDVDGLRQSWPAPPEDPFHLELTLRNLAAVAANAAAAGTDRLVLAGVLESAAERARYADAVGGDLTVVRIAVPIDTVIARLTRRHADDPDGLAWHLRRAPELAAILDAAGADDHVIEAGRLTPRTLAEHILDLWK</sequence>
<evidence type="ECO:0000259" key="2">
    <source>
        <dbReference type="Pfam" id="PF01583"/>
    </source>
</evidence>
<gene>
    <name evidence="3" type="ORF">CLV46_3039</name>
</gene>
<dbReference type="RefSeq" id="WP_157802355.1">
    <property type="nucleotide sequence ID" value="NZ_PGFF01000001.1"/>
</dbReference>
<dbReference type="Pfam" id="PF01583">
    <property type="entry name" value="APS_kinase"/>
    <property type="match status" value="1"/>
</dbReference>
<dbReference type="AlphaFoldDB" id="A0A2M9CNH2"/>
<keyword evidence="1" id="KW-0808">Transferase</keyword>
<evidence type="ECO:0000313" key="4">
    <source>
        <dbReference type="Proteomes" id="UP000228758"/>
    </source>
</evidence>
<evidence type="ECO:0000313" key="3">
    <source>
        <dbReference type="EMBL" id="PJJ73447.1"/>
    </source>
</evidence>
<dbReference type="EMBL" id="PGFF01000001">
    <property type="protein sequence ID" value="PJJ73447.1"/>
    <property type="molecule type" value="Genomic_DNA"/>
</dbReference>
<organism evidence="3 4">
    <name type="scientific">Diaminobutyricimonas aerilata</name>
    <dbReference type="NCBI Taxonomy" id="1162967"/>
    <lineage>
        <taxon>Bacteria</taxon>
        <taxon>Bacillati</taxon>
        <taxon>Actinomycetota</taxon>
        <taxon>Actinomycetes</taxon>
        <taxon>Micrococcales</taxon>
        <taxon>Microbacteriaceae</taxon>
        <taxon>Diaminobutyricimonas</taxon>
    </lineage>
</organism>
<dbReference type="GO" id="GO:0016301">
    <property type="term" value="F:kinase activity"/>
    <property type="evidence" value="ECO:0007669"/>
    <property type="project" value="UniProtKB-KW"/>
</dbReference>
<dbReference type="InterPro" id="IPR059117">
    <property type="entry name" value="APS_kinase_dom"/>
</dbReference>
<feature type="domain" description="APS kinase" evidence="2">
    <location>
        <begin position="3"/>
        <end position="96"/>
    </location>
</feature>
<dbReference type="InterPro" id="IPR027417">
    <property type="entry name" value="P-loop_NTPase"/>
</dbReference>
<dbReference type="Gene3D" id="3.40.50.300">
    <property type="entry name" value="P-loop containing nucleotide triphosphate hydrolases"/>
    <property type="match status" value="1"/>
</dbReference>
<dbReference type="Proteomes" id="UP000228758">
    <property type="component" value="Unassembled WGS sequence"/>
</dbReference>
<comment type="caution">
    <text evidence="3">The sequence shown here is derived from an EMBL/GenBank/DDBJ whole genome shotgun (WGS) entry which is preliminary data.</text>
</comment>
<dbReference type="SUPFAM" id="SSF52540">
    <property type="entry name" value="P-loop containing nucleoside triphosphate hydrolases"/>
    <property type="match status" value="1"/>
</dbReference>
<evidence type="ECO:0000256" key="1">
    <source>
        <dbReference type="ARBA" id="ARBA00022679"/>
    </source>
</evidence>
<accession>A0A2M9CNH2</accession>
<reference evidence="3 4" key="1">
    <citation type="submission" date="2017-11" db="EMBL/GenBank/DDBJ databases">
        <title>Genomic Encyclopedia of Archaeal and Bacterial Type Strains, Phase II (KMG-II): From Individual Species to Whole Genera.</title>
        <authorList>
            <person name="Goeker M."/>
        </authorList>
    </citation>
    <scope>NUCLEOTIDE SEQUENCE [LARGE SCALE GENOMIC DNA]</scope>
    <source>
        <strain evidence="3 4">DSM 27393</strain>
    </source>
</reference>
<protein>
    <submittedName>
        <fullName evidence="3">Adenylylsulfate kinase-like enzyme</fullName>
    </submittedName>
</protein>